<evidence type="ECO:0000313" key="1">
    <source>
        <dbReference type="EMBL" id="PNR52826.1"/>
    </source>
</evidence>
<dbReference type="Proteomes" id="UP000006727">
    <property type="component" value="Chromosome 6"/>
</dbReference>
<dbReference type="InParanoid" id="A0A2K1KGB6"/>
<proteinExistence type="predicted"/>
<protein>
    <submittedName>
        <fullName evidence="1 2">Uncharacterized protein</fullName>
    </submittedName>
</protein>
<dbReference type="EnsemblPlants" id="Pp3c6_19562V3.1">
    <property type="protein sequence ID" value="PAC:32978282.CDS.1"/>
    <property type="gene ID" value="Pp3c6_19562"/>
</dbReference>
<reference evidence="2" key="3">
    <citation type="submission" date="2020-12" db="UniProtKB">
        <authorList>
            <consortium name="EnsemblPlants"/>
        </authorList>
    </citation>
    <scope>IDENTIFICATION</scope>
</reference>
<keyword evidence="3" id="KW-1185">Reference proteome</keyword>
<sequence length="86" mass="9766">MRERDIVSKLCLAVDWCVCLGESSQMETSGLWFDGGERLFGVEDIYCTSSLYYSLLGVDVLQLLPPAAEYFDFICDHCFQASFTFL</sequence>
<gene>
    <name evidence="1" type="ORF">PHYPA_009201</name>
</gene>
<dbReference type="Gramene" id="Pp3c6_19562V3.1">
    <property type="protein sequence ID" value="PAC:32978282.CDS.1"/>
    <property type="gene ID" value="Pp3c6_19562"/>
</dbReference>
<reference evidence="1 3" key="2">
    <citation type="journal article" date="2018" name="Plant J.">
        <title>The Physcomitrella patens chromosome-scale assembly reveals moss genome structure and evolution.</title>
        <authorList>
            <person name="Lang D."/>
            <person name="Ullrich K.K."/>
            <person name="Murat F."/>
            <person name="Fuchs J."/>
            <person name="Jenkins J."/>
            <person name="Haas F.B."/>
            <person name="Piednoel M."/>
            <person name="Gundlach H."/>
            <person name="Van Bel M."/>
            <person name="Meyberg R."/>
            <person name="Vives C."/>
            <person name="Morata J."/>
            <person name="Symeonidi A."/>
            <person name="Hiss M."/>
            <person name="Muchero W."/>
            <person name="Kamisugi Y."/>
            <person name="Saleh O."/>
            <person name="Blanc G."/>
            <person name="Decker E.L."/>
            <person name="van Gessel N."/>
            <person name="Grimwood J."/>
            <person name="Hayes R.D."/>
            <person name="Graham S.W."/>
            <person name="Gunter L.E."/>
            <person name="McDaniel S.F."/>
            <person name="Hoernstein S.N.W."/>
            <person name="Larsson A."/>
            <person name="Li F.W."/>
            <person name="Perroud P.F."/>
            <person name="Phillips J."/>
            <person name="Ranjan P."/>
            <person name="Rokshar D.S."/>
            <person name="Rothfels C.J."/>
            <person name="Schneider L."/>
            <person name="Shu S."/>
            <person name="Stevenson D.W."/>
            <person name="Thummler F."/>
            <person name="Tillich M."/>
            <person name="Villarreal Aguilar J.C."/>
            <person name="Widiez T."/>
            <person name="Wong G.K."/>
            <person name="Wymore A."/>
            <person name="Zhang Y."/>
            <person name="Zimmer A.D."/>
            <person name="Quatrano R.S."/>
            <person name="Mayer K.F.X."/>
            <person name="Goodstein D."/>
            <person name="Casacuberta J.M."/>
            <person name="Vandepoele K."/>
            <person name="Reski R."/>
            <person name="Cuming A.C."/>
            <person name="Tuskan G.A."/>
            <person name="Maumus F."/>
            <person name="Salse J."/>
            <person name="Schmutz J."/>
            <person name="Rensing S.A."/>
        </authorList>
    </citation>
    <scope>NUCLEOTIDE SEQUENCE [LARGE SCALE GENOMIC DNA]</scope>
    <source>
        <strain evidence="2 3">cv. Gransden 2004</strain>
    </source>
</reference>
<evidence type="ECO:0000313" key="2">
    <source>
        <dbReference type="EnsemblPlants" id="PAC:32978282.CDS.1"/>
    </source>
</evidence>
<name>A0A2K1KGB6_PHYPA</name>
<reference evidence="1 3" key="1">
    <citation type="journal article" date="2008" name="Science">
        <title>The Physcomitrella genome reveals evolutionary insights into the conquest of land by plants.</title>
        <authorList>
            <person name="Rensing S."/>
            <person name="Lang D."/>
            <person name="Zimmer A."/>
            <person name="Terry A."/>
            <person name="Salamov A."/>
            <person name="Shapiro H."/>
            <person name="Nishiyama T."/>
            <person name="Perroud P.-F."/>
            <person name="Lindquist E."/>
            <person name="Kamisugi Y."/>
            <person name="Tanahashi T."/>
            <person name="Sakakibara K."/>
            <person name="Fujita T."/>
            <person name="Oishi K."/>
            <person name="Shin-I T."/>
            <person name="Kuroki Y."/>
            <person name="Toyoda A."/>
            <person name="Suzuki Y."/>
            <person name="Hashimoto A."/>
            <person name="Yamaguchi K."/>
            <person name="Sugano A."/>
            <person name="Kohara Y."/>
            <person name="Fujiyama A."/>
            <person name="Anterola A."/>
            <person name="Aoki S."/>
            <person name="Ashton N."/>
            <person name="Barbazuk W.B."/>
            <person name="Barker E."/>
            <person name="Bennetzen J."/>
            <person name="Bezanilla M."/>
            <person name="Blankenship R."/>
            <person name="Cho S.H."/>
            <person name="Dutcher S."/>
            <person name="Estelle M."/>
            <person name="Fawcett J.A."/>
            <person name="Gundlach H."/>
            <person name="Hanada K."/>
            <person name="Heyl A."/>
            <person name="Hicks K.A."/>
            <person name="Hugh J."/>
            <person name="Lohr M."/>
            <person name="Mayer K."/>
            <person name="Melkozernov A."/>
            <person name="Murata T."/>
            <person name="Nelson D."/>
            <person name="Pils B."/>
            <person name="Prigge M."/>
            <person name="Reiss B."/>
            <person name="Renner T."/>
            <person name="Rombauts S."/>
            <person name="Rushton P."/>
            <person name="Sanderfoot A."/>
            <person name="Schween G."/>
            <person name="Shiu S.-H."/>
            <person name="Stueber K."/>
            <person name="Theodoulou F.L."/>
            <person name="Tu H."/>
            <person name="Van de Peer Y."/>
            <person name="Verrier P.J."/>
            <person name="Waters E."/>
            <person name="Wood A."/>
            <person name="Yang L."/>
            <person name="Cove D."/>
            <person name="Cuming A."/>
            <person name="Hasebe M."/>
            <person name="Lucas S."/>
            <person name="Mishler D.B."/>
            <person name="Reski R."/>
            <person name="Grigoriev I."/>
            <person name="Quatrano R.S."/>
            <person name="Boore J.L."/>
        </authorList>
    </citation>
    <scope>NUCLEOTIDE SEQUENCE [LARGE SCALE GENOMIC DNA]</scope>
    <source>
        <strain evidence="2 3">cv. Gransden 2004</strain>
    </source>
</reference>
<dbReference type="AlphaFoldDB" id="A0A2K1KGB6"/>
<dbReference type="EMBL" id="ABEU02000006">
    <property type="protein sequence ID" value="PNR52826.1"/>
    <property type="molecule type" value="Genomic_DNA"/>
</dbReference>
<evidence type="ECO:0000313" key="3">
    <source>
        <dbReference type="Proteomes" id="UP000006727"/>
    </source>
</evidence>
<organism evidence="1">
    <name type="scientific">Physcomitrium patens</name>
    <name type="common">Spreading-leaved earth moss</name>
    <name type="synonym">Physcomitrella patens</name>
    <dbReference type="NCBI Taxonomy" id="3218"/>
    <lineage>
        <taxon>Eukaryota</taxon>
        <taxon>Viridiplantae</taxon>
        <taxon>Streptophyta</taxon>
        <taxon>Embryophyta</taxon>
        <taxon>Bryophyta</taxon>
        <taxon>Bryophytina</taxon>
        <taxon>Bryopsida</taxon>
        <taxon>Funariidae</taxon>
        <taxon>Funariales</taxon>
        <taxon>Funariaceae</taxon>
        <taxon>Physcomitrium</taxon>
    </lineage>
</organism>
<accession>A0A2K1KGB6</accession>